<dbReference type="EMBL" id="BFCH01000011">
    <property type="protein sequence ID" value="GBG37461.1"/>
    <property type="molecule type" value="Genomic_DNA"/>
</dbReference>
<dbReference type="Proteomes" id="UP001139505">
    <property type="component" value="Unassembled WGS sequence"/>
</dbReference>
<reference evidence="3" key="2">
    <citation type="submission" date="2018-04" db="EMBL/GenBank/DDBJ databases">
        <title>Draft genome sequence of Mycobacterium montefiorense isolated from Japanese black salamander.</title>
        <authorList>
            <person name="Fukano H."/>
            <person name="Yoshida M."/>
            <person name="Shimizu A."/>
            <person name="Iwao H."/>
            <person name="Kurata O."/>
            <person name="Katayama Y."/>
            <person name="Omatsu T."/>
            <person name="Mizutani T."/>
            <person name="Wada S."/>
            <person name="Hoshino Y."/>
        </authorList>
    </citation>
    <scope>NUCLEOTIDE SEQUENCE [LARGE SCALE GENOMIC DNA]</scope>
    <source>
        <strain evidence="3">BS</strain>
    </source>
</reference>
<proteinExistence type="predicted"/>
<reference evidence="1" key="1">
    <citation type="journal article" date="2018" name="Genome Announc.">
        <title>Draft Genome Sequence of Mycobacterium montefiorense Isolated from Japanese Black Salamander (Hynobius nigrescens).</title>
        <authorList>
            <person name="Fukano H."/>
            <person name="Yoshida M."/>
            <person name="Shimizu A."/>
            <person name="Iwao H."/>
            <person name="Katayama Y."/>
            <person name="Omatsu T."/>
            <person name="Mizutani T."/>
            <person name="Kurata O."/>
            <person name="Wada S."/>
            <person name="Hoshino Y."/>
        </authorList>
    </citation>
    <scope>NUCLEOTIDE SEQUENCE</scope>
    <source>
        <strain evidence="1">BS</strain>
    </source>
</reference>
<protein>
    <submittedName>
        <fullName evidence="2">Uncharacterized protein</fullName>
    </submittedName>
</protein>
<gene>
    <name evidence="1" type="ORF">MmonteBS_18330</name>
    <name evidence="2" type="ORF">NJB18185_00050</name>
</gene>
<dbReference type="AlphaFoldDB" id="A0AA37ULU7"/>
<evidence type="ECO:0000313" key="1">
    <source>
        <dbReference type="EMBL" id="GBG37461.1"/>
    </source>
</evidence>
<reference evidence="2" key="3">
    <citation type="journal article" date="2022" name="Microbiol. Resour. Announc.">
        <title>Draft Genome Sequences of Eight Mycobacterium montefiorense Strains Isolated from Salamanders in Captivity.</title>
        <authorList>
            <person name="Komine T."/>
            <person name="Ihara H."/>
            <person name="Fukano H."/>
            <person name="Hoshino Y."/>
            <person name="Kurata O."/>
            <person name="Wada S."/>
        </authorList>
    </citation>
    <scope>NUCLEOTIDE SEQUENCE</scope>
    <source>
        <strain evidence="2">NJB18185</strain>
    </source>
</reference>
<keyword evidence="3" id="KW-1185">Reference proteome</keyword>
<evidence type="ECO:0000313" key="3">
    <source>
        <dbReference type="Proteomes" id="UP000245060"/>
    </source>
</evidence>
<accession>A0AA37ULU7</accession>
<organism evidence="2 4">
    <name type="scientific">Mycobacterium montefiorense</name>
    <dbReference type="NCBI Taxonomy" id="154654"/>
    <lineage>
        <taxon>Bacteria</taxon>
        <taxon>Bacillati</taxon>
        <taxon>Actinomycetota</taxon>
        <taxon>Actinomycetes</taxon>
        <taxon>Mycobacteriales</taxon>
        <taxon>Mycobacteriaceae</taxon>
        <taxon>Mycobacterium</taxon>
        <taxon>Mycobacterium simiae complex</taxon>
    </lineage>
</organism>
<name>A0AA37ULU7_9MYCO</name>
<sequence length="51" mass="5502">MSARHLRHVAAQHGGYYMQVSTSEDDAQATLVDYVKALGLGRGLEKVKVSG</sequence>
<comment type="caution">
    <text evidence="2">The sequence shown here is derived from an EMBL/GenBank/DDBJ whole genome shotgun (WGS) entry which is preliminary data.</text>
</comment>
<dbReference type="Proteomes" id="UP000245060">
    <property type="component" value="Unassembled WGS sequence"/>
</dbReference>
<evidence type="ECO:0000313" key="2">
    <source>
        <dbReference type="EMBL" id="GKU70227.1"/>
    </source>
</evidence>
<evidence type="ECO:0000313" key="4">
    <source>
        <dbReference type="Proteomes" id="UP001139505"/>
    </source>
</evidence>
<dbReference type="EMBL" id="BQYH01000002">
    <property type="protein sequence ID" value="GKU70227.1"/>
    <property type="molecule type" value="Genomic_DNA"/>
</dbReference>
<reference evidence="2" key="4">
    <citation type="submission" date="2022-04" db="EMBL/GenBank/DDBJ databases">
        <authorList>
            <person name="Komine T."/>
            <person name="Fukano H."/>
            <person name="Wada S."/>
        </authorList>
    </citation>
    <scope>NUCLEOTIDE SEQUENCE</scope>
    <source>
        <strain evidence="2">NJB18185</strain>
    </source>
</reference>